<dbReference type="InterPro" id="IPR003481">
    <property type="entry name" value="FliD_N"/>
</dbReference>
<dbReference type="RefSeq" id="WP_012992475.1">
    <property type="nucleotide sequence ID" value="NC_013894.1"/>
</dbReference>
<dbReference type="STRING" id="638303.Thal_1440"/>
<name>D3SMT9_THEAH</name>
<gene>
    <name evidence="8" type="ordered locus">Thal_1440</name>
</gene>
<dbReference type="GO" id="GO:0005576">
    <property type="term" value="C:extracellular region"/>
    <property type="evidence" value="ECO:0007669"/>
    <property type="project" value="UniProtKB-SubCell"/>
</dbReference>
<keyword evidence="8" id="KW-0966">Cell projection</keyword>
<feature type="domain" description="Flagellar hook-associated protein 2 N-terminal" evidence="6">
    <location>
        <begin position="15"/>
        <end position="104"/>
    </location>
</feature>
<keyword evidence="8" id="KW-0969">Cilium</keyword>
<comment type="subcellular location">
    <subcellularLocation>
        <location evidence="5">Secreted</location>
    </subcellularLocation>
    <subcellularLocation>
        <location evidence="5">Bacterial flagellum</location>
    </subcellularLocation>
</comment>
<dbReference type="AlphaFoldDB" id="D3SMT9"/>
<keyword evidence="9" id="KW-1185">Reference proteome</keyword>
<keyword evidence="3 5" id="KW-0175">Coiled coil</keyword>
<evidence type="ECO:0000256" key="4">
    <source>
        <dbReference type="ARBA" id="ARBA00023143"/>
    </source>
</evidence>
<proteinExistence type="inferred from homology"/>
<dbReference type="OrthoDB" id="9908at2"/>
<feature type="domain" description="Flagellar hook-associated protein 2 C-terminal" evidence="7">
    <location>
        <begin position="220"/>
        <end position="415"/>
    </location>
</feature>
<dbReference type="PANTHER" id="PTHR30288">
    <property type="entry name" value="FLAGELLAR CAP/ASSEMBLY PROTEIN FLID"/>
    <property type="match status" value="1"/>
</dbReference>
<dbReference type="EMBL" id="CP001931">
    <property type="protein sequence ID" value="ADC90069.1"/>
    <property type="molecule type" value="Genomic_DNA"/>
</dbReference>
<dbReference type="eggNOG" id="COG1345">
    <property type="taxonomic scope" value="Bacteria"/>
</dbReference>
<comment type="similarity">
    <text evidence="1 5">Belongs to the FliD family.</text>
</comment>
<dbReference type="PANTHER" id="PTHR30288:SF0">
    <property type="entry name" value="FLAGELLAR HOOK-ASSOCIATED PROTEIN 2"/>
    <property type="match status" value="1"/>
</dbReference>
<dbReference type="GO" id="GO:0071973">
    <property type="term" value="P:bacterial-type flagellum-dependent cell motility"/>
    <property type="evidence" value="ECO:0007669"/>
    <property type="project" value="TreeGrafter"/>
</dbReference>
<evidence type="ECO:0000313" key="9">
    <source>
        <dbReference type="Proteomes" id="UP000002043"/>
    </source>
</evidence>
<evidence type="ECO:0000256" key="3">
    <source>
        <dbReference type="ARBA" id="ARBA00023054"/>
    </source>
</evidence>
<evidence type="ECO:0000259" key="7">
    <source>
        <dbReference type="Pfam" id="PF07195"/>
    </source>
</evidence>
<feature type="coiled-coil region" evidence="5">
    <location>
        <begin position="41"/>
        <end position="68"/>
    </location>
</feature>
<feature type="coiled-coil region" evidence="5">
    <location>
        <begin position="370"/>
        <end position="425"/>
    </location>
</feature>
<dbReference type="InterPro" id="IPR010809">
    <property type="entry name" value="FliD_C"/>
</dbReference>
<dbReference type="GO" id="GO:0007155">
    <property type="term" value="P:cell adhesion"/>
    <property type="evidence" value="ECO:0007669"/>
    <property type="project" value="InterPro"/>
</dbReference>
<dbReference type="GO" id="GO:0009421">
    <property type="term" value="C:bacterial-type flagellum filament cap"/>
    <property type="evidence" value="ECO:0007669"/>
    <property type="project" value="InterPro"/>
</dbReference>
<evidence type="ECO:0000259" key="6">
    <source>
        <dbReference type="Pfam" id="PF02465"/>
    </source>
</evidence>
<keyword evidence="4 5" id="KW-0975">Bacterial flagellum</keyword>
<dbReference type="Pfam" id="PF07195">
    <property type="entry name" value="FliD_C"/>
    <property type="match status" value="1"/>
</dbReference>
<dbReference type="GO" id="GO:0009424">
    <property type="term" value="C:bacterial-type flagellum hook"/>
    <property type="evidence" value="ECO:0007669"/>
    <property type="project" value="UniProtKB-UniRule"/>
</dbReference>
<sequence>MAGEVYFSNLTGRWDWGSLVDQILRMKSLPLQRMAQESSLLAKKREDLSNLASAVRELRDLLEGLNIDGLLRTKIGSSSDPSVVTVDVSANAPEVTFNVNVQQTPQREVLVSTGGVQSLQSTVNWSGLSVKYDTGSTVESFYVGDGSGTLQDLVNIINAKAGSRVTASVLYDGNLYKLMLSEKDEGASTKETSVGNTVISLNFTSLSVGDLDYNNPIQQAKNTRLQIGNLQIVSPTGVVRDVVQGITLSVQKVGTAVISVVRDRSGIEGFLRNFVESYNKVVRQINSMTGIRATFQGDASVTGIKRNLSSFLDTLFKGGIVYYTEDGTLSLQLDKVNTMQETQLRDILTSLKGSMGSFLHDIYTDLQRFVDDYRQREERINSVAQELQQQLQEEEKRLRLEFSKIESLMAQMEELRQRLNTFMVSLSDIQGGRR</sequence>
<reference evidence="9" key="1">
    <citation type="journal article" date="2010" name="Stand. Genomic Sci.">
        <title>Complete genome sequence of Thermocrinis albus type strain (HI 11/12T).</title>
        <authorList>
            <person name="Wirth R."/>
            <person name="Sikorski J."/>
            <person name="Brambilla E."/>
            <person name="Misra M."/>
            <person name="Lapidus A."/>
            <person name="Copeland A."/>
            <person name="Nolan M."/>
            <person name="Lucas S."/>
            <person name="Chen F."/>
            <person name="Tice H."/>
            <person name="Cheng J.F."/>
            <person name="Han C."/>
            <person name="Detter J.C."/>
            <person name="Tapia R."/>
            <person name="Bruce D."/>
            <person name="Goodwin L."/>
            <person name="Pitluck S."/>
            <person name="Pati A."/>
            <person name="Anderson I."/>
            <person name="Ivanova N."/>
            <person name="Mavromatis K."/>
            <person name="Mikhailova N."/>
            <person name="Chen A."/>
            <person name="Palaniappan K."/>
            <person name="Bilek Y."/>
            <person name="Hader T."/>
            <person name="Land M."/>
            <person name="Hauser L."/>
            <person name="Chang Y.J."/>
            <person name="Jeffries C.D."/>
            <person name="Tindall B.J."/>
            <person name="Rohde M."/>
            <person name="Goker M."/>
            <person name="Bristow J."/>
            <person name="Eisen J.A."/>
            <person name="Markowitz V."/>
            <person name="Hugenholtz P."/>
            <person name="Kyrpides N.C."/>
            <person name="Klenk H.P."/>
        </authorList>
    </citation>
    <scope>NUCLEOTIDE SEQUENCE [LARGE SCALE GENOMIC DNA]</scope>
    <source>
        <strain evidence="9">DSM 14484 / JCM 11386 / HI 11/12</strain>
    </source>
</reference>
<evidence type="ECO:0000256" key="5">
    <source>
        <dbReference type="RuleBase" id="RU362066"/>
    </source>
</evidence>
<evidence type="ECO:0000256" key="2">
    <source>
        <dbReference type="ARBA" id="ARBA00011255"/>
    </source>
</evidence>
<accession>D3SMT9</accession>
<dbReference type="Pfam" id="PF02465">
    <property type="entry name" value="FliD_N"/>
    <property type="match status" value="1"/>
</dbReference>
<dbReference type="KEGG" id="tal:Thal_1440"/>
<protein>
    <recommendedName>
        <fullName evidence="5">Flagellar hook-associated protein 2</fullName>
        <shortName evidence="5">HAP2</shortName>
    </recommendedName>
    <alternativeName>
        <fullName evidence="5">Flagellar cap protein</fullName>
    </alternativeName>
</protein>
<dbReference type="HOGENOM" id="CLU_051679_0_0_0"/>
<evidence type="ECO:0000313" key="8">
    <source>
        <dbReference type="EMBL" id="ADC90069.1"/>
    </source>
</evidence>
<dbReference type="InterPro" id="IPR040026">
    <property type="entry name" value="FliD"/>
</dbReference>
<dbReference type="Proteomes" id="UP000002043">
    <property type="component" value="Chromosome"/>
</dbReference>
<comment type="subunit">
    <text evidence="2 5">Homopentamer.</text>
</comment>
<keyword evidence="5" id="KW-0964">Secreted</keyword>
<organism evidence="8 9">
    <name type="scientific">Thermocrinis albus (strain DSM 14484 / JCM 11386 / HI 11/12)</name>
    <dbReference type="NCBI Taxonomy" id="638303"/>
    <lineage>
        <taxon>Bacteria</taxon>
        <taxon>Pseudomonadati</taxon>
        <taxon>Aquificota</taxon>
        <taxon>Aquificia</taxon>
        <taxon>Aquificales</taxon>
        <taxon>Aquificaceae</taxon>
        <taxon>Thermocrinis</taxon>
    </lineage>
</organism>
<evidence type="ECO:0000256" key="1">
    <source>
        <dbReference type="ARBA" id="ARBA00009764"/>
    </source>
</evidence>
<keyword evidence="8" id="KW-0282">Flagellum</keyword>
<comment type="function">
    <text evidence="5">Required for morphogenesis and for the elongation of the flagellar filament by facilitating polymerization of the flagellin monomers at the tip of growing filament. Forms a capping structure, which prevents flagellin subunits (transported through the central channel of the flagellum) from leaking out without polymerization at the distal end.</text>
</comment>